<organism evidence="11 12">
    <name type="scientific">Albula glossodonta</name>
    <name type="common">roundjaw bonefish</name>
    <dbReference type="NCBI Taxonomy" id="121402"/>
    <lineage>
        <taxon>Eukaryota</taxon>
        <taxon>Metazoa</taxon>
        <taxon>Chordata</taxon>
        <taxon>Craniata</taxon>
        <taxon>Vertebrata</taxon>
        <taxon>Euteleostomi</taxon>
        <taxon>Actinopterygii</taxon>
        <taxon>Neopterygii</taxon>
        <taxon>Teleostei</taxon>
        <taxon>Albuliformes</taxon>
        <taxon>Albulidae</taxon>
        <taxon>Albula</taxon>
    </lineage>
</organism>
<dbReference type="GO" id="GO:0007165">
    <property type="term" value="P:signal transduction"/>
    <property type="evidence" value="ECO:0007669"/>
    <property type="project" value="InterPro"/>
</dbReference>
<gene>
    <name evidence="11" type="ORF">JZ751_005484</name>
</gene>
<dbReference type="EMBL" id="JAFBMS010000126">
    <property type="protein sequence ID" value="KAG9335238.1"/>
    <property type="molecule type" value="Genomic_DNA"/>
</dbReference>
<keyword evidence="4 7" id="KW-0732">Signal</keyword>
<dbReference type="GO" id="GO:0005615">
    <property type="term" value="C:extracellular space"/>
    <property type="evidence" value="ECO:0007669"/>
    <property type="project" value="TreeGrafter"/>
</dbReference>
<evidence type="ECO:0008006" key="13">
    <source>
        <dbReference type="Google" id="ProtNLM"/>
    </source>
</evidence>
<reference evidence="11" key="1">
    <citation type="thesis" date="2021" institute="BYU ScholarsArchive" country="Provo, UT, USA">
        <title>Applications of and Algorithms for Genome Assembly and Genomic Analyses with an Emphasis on Marine Teleosts.</title>
        <authorList>
            <person name="Pickett B.D."/>
        </authorList>
    </citation>
    <scope>NUCLEOTIDE SEQUENCE</scope>
    <source>
        <strain evidence="11">HI-2016</strain>
    </source>
</reference>
<comment type="subcellular location">
    <subcellularLocation>
        <location evidence="1">Secreted</location>
    </subcellularLocation>
</comment>
<dbReference type="InterPro" id="IPR050941">
    <property type="entry name" value="CCN"/>
</dbReference>
<dbReference type="GO" id="GO:0031012">
    <property type="term" value="C:extracellular matrix"/>
    <property type="evidence" value="ECO:0007669"/>
    <property type="project" value="TreeGrafter"/>
</dbReference>
<keyword evidence="12" id="KW-1185">Reference proteome</keyword>
<feature type="chain" id="PRO_5035838968" description="Connective tissue growth factor" evidence="7">
    <location>
        <begin position="25"/>
        <end position="347"/>
    </location>
</feature>
<dbReference type="InterPro" id="IPR000884">
    <property type="entry name" value="TSP1_rpt"/>
</dbReference>
<evidence type="ECO:0000256" key="3">
    <source>
        <dbReference type="ARBA" id="ARBA00022525"/>
    </source>
</evidence>
<feature type="domain" description="CTCK" evidence="8">
    <location>
        <begin position="258"/>
        <end position="333"/>
    </location>
</feature>
<evidence type="ECO:0000256" key="5">
    <source>
        <dbReference type="ARBA" id="ARBA00023157"/>
    </source>
</evidence>
<comment type="caution">
    <text evidence="6">Lacks conserved residue(s) required for the propagation of feature annotation.</text>
</comment>
<dbReference type="SMART" id="SM00041">
    <property type="entry name" value="CT"/>
    <property type="match status" value="1"/>
</dbReference>
<comment type="caution">
    <text evidence="11">The sequence shown here is derived from an EMBL/GenBank/DDBJ whole genome shotgun (WGS) entry which is preliminary data.</text>
</comment>
<feature type="signal peptide" evidence="7">
    <location>
        <begin position="1"/>
        <end position="24"/>
    </location>
</feature>
<evidence type="ECO:0000259" key="10">
    <source>
        <dbReference type="PROSITE" id="PS51323"/>
    </source>
</evidence>
<evidence type="ECO:0000313" key="11">
    <source>
        <dbReference type="EMBL" id="KAG9335238.1"/>
    </source>
</evidence>
<evidence type="ECO:0000256" key="6">
    <source>
        <dbReference type="PROSITE-ProRule" id="PRU00039"/>
    </source>
</evidence>
<name>A0A8T2NBU8_9TELE</name>
<dbReference type="InterPro" id="IPR000867">
    <property type="entry name" value="IGFBP-like"/>
</dbReference>
<dbReference type="AlphaFoldDB" id="A0A8T2NBU8"/>
<feature type="domain" description="IGFBP N-terminal" evidence="10">
    <location>
        <begin position="19"/>
        <end position="95"/>
    </location>
</feature>
<evidence type="ECO:0000259" key="8">
    <source>
        <dbReference type="PROSITE" id="PS01225"/>
    </source>
</evidence>
<dbReference type="SUPFAM" id="SSF57184">
    <property type="entry name" value="Growth factor receptor domain"/>
    <property type="match status" value="1"/>
</dbReference>
<dbReference type="SMART" id="SM00121">
    <property type="entry name" value="IB"/>
    <property type="match status" value="1"/>
</dbReference>
<dbReference type="GO" id="GO:0008201">
    <property type="term" value="F:heparin binding"/>
    <property type="evidence" value="ECO:0007669"/>
    <property type="project" value="TreeGrafter"/>
</dbReference>
<dbReference type="InterPro" id="IPR006208">
    <property type="entry name" value="Glyco_hormone_CN"/>
</dbReference>
<dbReference type="GO" id="GO:0045597">
    <property type="term" value="P:positive regulation of cell differentiation"/>
    <property type="evidence" value="ECO:0007669"/>
    <property type="project" value="TreeGrafter"/>
</dbReference>
<dbReference type="PROSITE" id="PS50092">
    <property type="entry name" value="TSP1"/>
    <property type="match status" value="1"/>
</dbReference>
<protein>
    <recommendedName>
        <fullName evidence="13">Connective tissue growth factor</fullName>
    </recommendedName>
</protein>
<proteinExistence type="inferred from homology"/>
<dbReference type="InterPro" id="IPR043973">
    <property type="entry name" value="TSP1_CCN"/>
</dbReference>
<dbReference type="Pfam" id="PF00219">
    <property type="entry name" value="IGFBP"/>
    <property type="match status" value="1"/>
</dbReference>
<dbReference type="InterPro" id="IPR009030">
    <property type="entry name" value="Growth_fac_rcpt_cys_sf"/>
</dbReference>
<dbReference type="Pfam" id="PF00093">
    <property type="entry name" value="VWC"/>
    <property type="match status" value="1"/>
</dbReference>
<dbReference type="PROSITE" id="PS01208">
    <property type="entry name" value="VWFC_1"/>
    <property type="match status" value="1"/>
</dbReference>
<evidence type="ECO:0000259" key="9">
    <source>
        <dbReference type="PROSITE" id="PS50184"/>
    </source>
</evidence>
<dbReference type="OrthoDB" id="365605at2759"/>
<dbReference type="PANTHER" id="PTHR11348">
    <property type="entry name" value="CONNECTIVE TISSUE GROWTH FACTOR-RELATED"/>
    <property type="match status" value="1"/>
</dbReference>
<accession>A0A8T2NBU8</accession>
<dbReference type="GO" id="GO:0005178">
    <property type="term" value="F:integrin binding"/>
    <property type="evidence" value="ECO:0007669"/>
    <property type="project" value="TreeGrafter"/>
</dbReference>
<dbReference type="InterPro" id="IPR001007">
    <property type="entry name" value="VWF_dom"/>
</dbReference>
<dbReference type="Pfam" id="PF19035">
    <property type="entry name" value="TSP1_CCN"/>
    <property type="match status" value="1"/>
</dbReference>
<dbReference type="PROSITE" id="PS01225">
    <property type="entry name" value="CTCK_2"/>
    <property type="match status" value="1"/>
</dbReference>
<keyword evidence="5" id="KW-1015">Disulfide bond</keyword>
<evidence type="ECO:0000256" key="4">
    <source>
        <dbReference type="ARBA" id="ARBA00022729"/>
    </source>
</evidence>
<feature type="domain" description="VWFC" evidence="9">
    <location>
        <begin position="100"/>
        <end position="164"/>
    </location>
</feature>
<dbReference type="PROSITE" id="PS50184">
    <property type="entry name" value="VWFC_2"/>
    <property type="match status" value="1"/>
</dbReference>
<comment type="similarity">
    <text evidence="2">Belongs to the CCN family.</text>
</comment>
<dbReference type="Pfam" id="PF00007">
    <property type="entry name" value="Cys_knot"/>
    <property type="match status" value="1"/>
</dbReference>
<dbReference type="PANTHER" id="PTHR11348:SF22">
    <property type="entry name" value="CCN FAMILY MEMBER 5"/>
    <property type="match status" value="1"/>
</dbReference>
<sequence>MERHMREHTLPWALLLSLLSQVCCQLCGGPCYCPSSAPQCPFGVPLIIDGCQCCQICARQEGEACNDRYLCDTHQGLHCDYSASYPGGPGECVTQDQLGCELNGIRYQEGQKFQLACSAQCRCFGGGVTCVPLCPEDVRLPSPDCPNPQRVQLPGQCCKEWVCEDLDNALHTANSPHWPSFSAPQDLAPPPWHQVPQTPTSNCIEQRTEWSACSRSCGPGLSVRMSNQNWACRLERQTQLCQVRPCRATSPRTHMGQCKPSYRAAFPQRLEHRGCYSIRAYRPRYCGQCFLGTRCCTPYHTHTVQMMFRCPRRHYRVYPVMVIDSCVCHYNCPNSNTAASEVSMLLA</sequence>
<evidence type="ECO:0000256" key="2">
    <source>
        <dbReference type="ARBA" id="ARBA00008125"/>
    </source>
</evidence>
<dbReference type="Proteomes" id="UP000824540">
    <property type="component" value="Unassembled WGS sequence"/>
</dbReference>
<evidence type="ECO:0000256" key="1">
    <source>
        <dbReference type="ARBA" id="ARBA00004613"/>
    </source>
</evidence>
<dbReference type="GO" id="GO:0007155">
    <property type="term" value="P:cell adhesion"/>
    <property type="evidence" value="ECO:0007669"/>
    <property type="project" value="TreeGrafter"/>
</dbReference>
<evidence type="ECO:0000256" key="7">
    <source>
        <dbReference type="SAM" id="SignalP"/>
    </source>
</evidence>
<evidence type="ECO:0000313" key="12">
    <source>
        <dbReference type="Proteomes" id="UP000824540"/>
    </source>
</evidence>
<dbReference type="SMART" id="SM00214">
    <property type="entry name" value="VWC"/>
    <property type="match status" value="1"/>
</dbReference>
<keyword evidence="3" id="KW-0964">Secreted</keyword>
<dbReference type="PROSITE" id="PS51323">
    <property type="entry name" value="IGFBP_N_2"/>
    <property type="match status" value="1"/>
</dbReference>
<dbReference type="InterPro" id="IPR006207">
    <property type="entry name" value="Cys_knot_C"/>
</dbReference>